<evidence type="ECO:0000313" key="1">
    <source>
        <dbReference type="EMBL" id="KZV41004.1"/>
    </source>
</evidence>
<gene>
    <name evidence="1" type="ORF">F511_18367</name>
</gene>
<accession>A0A2Z7C273</accession>
<evidence type="ECO:0000313" key="2">
    <source>
        <dbReference type="Proteomes" id="UP000250235"/>
    </source>
</evidence>
<protein>
    <submittedName>
        <fullName evidence="1">Uncharacterized protein</fullName>
    </submittedName>
</protein>
<proteinExistence type="predicted"/>
<organism evidence="1 2">
    <name type="scientific">Dorcoceras hygrometricum</name>
    <dbReference type="NCBI Taxonomy" id="472368"/>
    <lineage>
        <taxon>Eukaryota</taxon>
        <taxon>Viridiplantae</taxon>
        <taxon>Streptophyta</taxon>
        <taxon>Embryophyta</taxon>
        <taxon>Tracheophyta</taxon>
        <taxon>Spermatophyta</taxon>
        <taxon>Magnoliopsida</taxon>
        <taxon>eudicotyledons</taxon>
        <taxon>Gunneridae</taxon>
        <taxon>Pentapetalae</taxon>
        <taxon>asterids</taxon>
        <taxon>lamiids</taxon>
        <taxon>Lamiales</taxon>
        <taxon>Gesneriaceae</taxon>
        <taxon>Didymocarpoideae</taxon>
        <taxon>Trichosporeae</taxon>
        <taxon>Loxocarpinae</taxon>
        <taxon>Dorcoceras</taxon>
    </lineage>
</organism>
<dbReference type="EMBL" id="KQ999845">
    <property type="protein sequence ID" value="KZV41004.1"/>
    <property type="molecule type" value="Genomic_DNA"/>
</dbReference>
<keyword evidence="2" id="KW-1185">Reference proteome</keyword>
<reference evidence="1 2" key="1">
    <citation type="journal article" date="2015" name="Proc. Natl. Acad. Sci. U.S.A.">
        <title>The resurrection genome of Boea hygrometrica: A blueprint for survival of dehydration.</title>
        <authorList>
            <person name="Xiao L."/>
            <person name="Yang G."/>
            <person name="Zhang L."/>
            <person name="Yang X."/>
            <person name="Zhao S."/>
            <person name="Ji Z."/>
            <person name="Zhou Q."/>
            <person name="Hu M."/>
            <person name="Wang Y."/>
            <person name="Chen M."/>
            <person name="Xu Y."/>
            <person name="Jin H."/>
            <person name="Xiao X."/>
            <person name="Hu G."/>
            <person name="Bao F."/>
            <person name="Hu Y."/>
            <person name="Wan P."/>
            <person name="Li L."/>
            <person name="Deng X."/>
            <person name="Kuang T."/>
            <person name="Xiang C."/>
            <person name="Zhu J.K."/>
            <person name="Oliver M.J."/>
            <person name="He Y."/>
        </authorList>
    </citation>
    <scope>NUCLEOTIDE SEQUENCE [LARGE SCALE GENOMIC DNA]</scope>
    <source>
        <strain evidence="2">cv. XS01</strain>
    </source>
</reference>
<name>A0A2Z7C273_9LAMI</name>
<sequence>MPYSSNSVVRSAAETLYNVPISPKTYEPMLPDQAELASSGRPWYEGKASTLKVSDIPLIKEKGGMTYEFNVVLPGPERAHYPPPDFYSLYVNQLDMGLWFPIPKFITVLCQYLGVIPSQLAPNSYSFHLSLGVLLSFFEVPLTTYVLMQLIHVKRLGPGKLYLSHKGDLRFIGGNLSSHKGWMSRFFFVRRVGRRRYPWRCDIFYRKNENRESNAGRRRVRRRTIANALEARDLRAGRAREAHAGRDDGRRLLAGSRTRRRTVAHRLGDDARMAARWPRACAARLHTTGRLLLHSSSTHCAMMAGDVPPRSDAHWRCGAMMVDARCALDARWARNVVRRRMEFLVCGGRRSVEFSGDVVTAGLILVGFGSGLSRAAREVFGPVCNVGPGFDRF</sequence>
<dbReference type="Proteomes" id="UP000250235">
    <property type="component" value="Unassembled WGS sequence"/>
</dbReference>
<dbReference type="AlphaFoldDB" id="A0A2Z7C273"/>